<reference evidence="1" key="1">
    <citation type="journal article" date="2015" name="Nature">
        <title>Complex archaea that bridge the gap between prokaryotes and eukaryotes.</title>
        <authorList>
            <person name="Spang A."/>
            <person name="Saw J.H."/>
            <person name="Jorgensen S.L."/>
            <person name="Zaremba-Niedzwiedzka K."/>
            <person name="Martijn J."/>
            <person name="Lind A.E."/>
            <person name="van Eijk R."/>
            <person name="Schleper C."/>
            <person name="Guy L."/>
            <person name="Ettema T.J."/>
        </authorList>
    </citation>
    <scope>NUCLEOTIDE SEQUENCE</scope>
</reference>
<sequence length="44" mass="4930">MKYAEKDIDVCERCGKRTMVAEMLGVLLVCRACYRAAAYAGELK</sequence>
<evidence type="ECO:0008006" key="2">
    <source>
        <dbReference type="Google" id="ProtNLM"/>
    </source>
</evidence>
<evidence type="ECO:0000313" key="1">
    <source>
        <dbReference type="EMBL" id="KKM83619.1"/>
    </source>
</evidence>
<dbReference type="EMBL" id="LAZR01007686">
    <property type="protein sequence ID" value="KKM83619.1"/>
    <property type="molecule type" value="Genomic_DNA"/>
</dbReference>
<accession>A0A0F9KNB1</accession>
<gene>
    <name evidence="1" type="ORF">LCGC14_1307700</name>
</gene>
<comment type="caution">
    <text evidence="1">The sequence shown here is derived from an EMBL/GenBank/DDBJ whole genome shotgun (WGS) entry which is preliminary data.</text>
</comment>
<name>A0A0F9KNB1_9ZZZZ</name>
<protein>
    <recommendedName>
        <fullName evidence="2">ClpX-type ZB domain-containing protein</fullName>
    </recommendedName>
</protein>
<proteinExistence type="predicted"/>
<organism evidence="1">
    <name type="scientific">marine sediment metagenome</name>
    <dbReference type="NCBI Taxonomy" id="412755"/>
    <lineage>
        <taxon>unclassified sequences</taxon>
        <taxon>metagenomes</taxon>
        <taxon>ecological metagenomes</taxon>
    </lineage>
</organism>
<dbReference type="AlphaFoldDB" id="A0A0F9KNB1"/>